<keyword evidence="1" id="KW-1133">Transmembrane helix</keyword>
<evidence type="ECO:0000313" key="2">
    <source>
        <dbReference type="EMBL" id="KAL0480659.1"/>
    </source>
</evidence>
<proteinExistence type="predicted"/>
<dbReference type="Proteomes" id="UP001431209">
    <property type="component" value="Unassembled WGS sequence"/>
</dbReference>
<feature type="transmembrane region" description="Helical" evidence="1">
    <location>
        <begin position="69"/>
        <end position="89"/>
    </location>
</feature>
<keyword evidence="3" id="KW-1185">Reference proteome</keyword>
<accession>A0AAW2YVI8</accession>
<organism evidence="2 3">
    <name type="scientific">Acrasis kona</name>
    <dbReference type="NCBI Taxonomy" id="1008807"/>
    <lineage>
        <taxon>Eukaryota</taxon>
        <taxon>Discoba</taxon>
        <taxon>Heterolobosea</taxon>
        <taxon>Tetramitia</taxon>
        <taxon>Eutetramitia</taxon>
        <taxon>Acrasidae</taxon>
        <taxon>Acrasis</taxon>
    </lineage>
</organism>
<keyword evidence="1" id="KW-0812">Transmembrane</keyword>
<keyword evidence="1" id="KW-0472">Membrane</keyword>
<dbReference type="EMBL" id="JAOPGA020000682">
    <property type="protein sequence ID" value="KAL0480659.1"/>
    <property type="molecule type" value="Genomic_DNA"/>
</dbReference>
<feature type="transmembrane region" description="Helical" evidence="1">
    <location>
        <begin position="43"/>
        <end position="63"/>
    </location>
</feature>
<reference evidence="2 3" key="1">
    <citation type="submission" date="2024-03" db="EMBL/GenBank/DDBJ databases">
        <title>The Acrasis kona genome and developmental transcriptomes reveal deep origins of eukaryotic multicellular pathways.</title>
        <authorList>
            <person name="Sheikh S."/>
            <person name="Fu C.-J."/>
            <person name="Brown M.W."/>
            <person name="Baldauf S.L."/>
        </authorList>
    </citation>
    <scope>NUCLEOTIDE SEQUENCE [LARGE SCALE GENOMIC DNA]</scope>
    <source>
        <strain evidence="2 3">ATCC MYA-3509</strain>
    </source>
</reference>
<feature type="transmembrane region" description="Helical" evidence="1">
    <location>
        <begin position="6"/>
        <end position="22"/>
    </location>
</feature>
<sequence>MTPLFTILYHIVMVIGLIPSIYDPSSFKSLLLLFDKNIMYNSYQYFIMFIGMGVVEKICYRYLGVTTCIPIFFYIFSSTSCHILSSRLPLDTIMDLCGERFQFLTLLFVITMIGWKIVNTLQSTLE</sequence>
<comment type="caution">
    <text evidence="2">The sequence shown here is derived from an EMBL/GenBank/DDBJ whole genome shotgun (WGS) entry which is preliminary data.</text>
</comment>
<evidence type="ECO:0000256" key="1">
    <source>
        <dbReference type="SAM" id="Phobius"/>
    </source>
</evidence>
<gene>
    <name evidence="2" type="ORF">AKO1_006857</name>
</gene>
<feature type="transmembrane region" description="Helical" evidence="1">
    <location>
        <begin position="101"/>
        <end position="118"/>
    </location>
</feature>
<protein>
    <submittedName>
        <fullName evidence="2">Uncharacterized protein</fullName>
    </submittedName>
</protein>
<evidence type="ECO:0000313" key="3">
    <source>
        <dbReference type="Proteomes" id="UP001431209"/>
    </source>
</evidence>
<name>A0AAW2YVI8_9EUKA</name>
<dbReference type="AlphaFoldDB" id="A0AAW2YVI8"/>